<evidence type="ECO:0000259" key="2">
    <source>
        <dbReference type="Pfam" id="PF10419"/>
    </source>
</evidence>
<sequence length="133" mass="15014">MADDEWDEEETTVLVELNGLTDSEFFKKENVACKILGVDSDKPLLQLGTNLFSGEYQDVLGTCLIFDKNTDPDETNIKSVKFHSKTQKTLVMHRTFLNEKSEGVIELCKDTPTTEQTTDHTTVDKPQITPENT</sequence>
<proteinExistence type="predicted"/>
<evidence type="ECO:0000313" key="4">
    <source>
        <dbReference type="Proteomes" id="UP001347796"/>
    </source>
</evidence>
<evidence type="ECO:0000256" key="1">
    <source>
        <dbReference type="SAM" id="MobiDB-lite"/>
    </source>
</evidence>
<organism evidence="3 4">
    <name type="scientific">Patella caerulea</name>
    <name type="common">Rayed Mediterranean limpet</name>
    <dbReference type="NCBI Taxonomy" id="87958"/>
    <lineage>
        <taxon>Eukaryota</taxon>
        <taxon>Metazoa</taxon>
        <taxon>Spiralia</taxon>
        <taxon>Lophotrochozoa</taxon>
        <taxon>Mollusca</taxon>
        <taxon>Gastropoda</taxon>
        <taxon>Patellogastropoda</taxon>
        <taxon>Patelloidea</taxon>
        <taxon>Patellidae</taxon>
        <taxon>Patella</taxon>
    </lineage>
</organism>
<keyword evidence="4" id="KW-1185">Reference proteome</keyword>
<reference evidence="3 4" key="1">
    <citation type="submission" date="2024-01" db="EMBL/GenBank/DDBJ databases">
        <title>The genome of the rayed Mediterranean limpet Patella caerulea (Linnaeus, 1758).</title>
        <authorList>
            <person name="Anh-Thu Weber A."/>
            <person name="Halstead-Nussloch G."/>
        </authorList>
    </citation>
    <scope>NUCLEOTIDE SEQUENCE [LARGE SCALE GENOMIC DNA]</scope>
    <source>
        <strain evidence="3">AATW-2023a</strain>
        <tissue evidence="3">Whole specimen</tissue>
    </source>
</reference>
<dbReference type="Proteomes" id="UP001347796">
    <property type="component" value="Unassembled WGS sequence"/>
</dbReference>
<dbReference type="PANTHER" id="PTHR21860:SF2">
    <property type="entry name" value="GENERAL TRANSCRIPTION FACTOR 3C POLYPEPTIDE 6"/>
    <property type="match status" value="1"/>
</dbReference>
<accession>A0AAN8Q1T6</accession>
<feature type="domain" description="Transcription factor TFIIIC triple barrel" evidence="2">
    <location>
        <begin position="8"/>
        <end position="97"/>
    </location>
</feature>
<dbReference type="AlphaFoldDB" id="A0AAN8Q1T6"/>
<gene>
    <name evidence="3" type="ORF">SNE40_012701</name>
</gene>
<name>A0AAN8Q1T6_PATCE</name>
<dbReference type="EMBL" id="JAZGQO010000008">
    <property type="protein sequence ID" value="KAK6180570.1"/>
    <property type="molecule type" value="Genomic_DNA"/>
</dbReference>
<evidence type="ECO:0000313" key="3">
    <source>
        <dbReference type="EMBL" id="KAK6180570.1"/>
    </source>
</evidence>
<comment type="caution">
    <text evidence="3">The sequence shown here is derived from an EMBL/GenBank/DDBJ whole genome shotgun (WGS) entry which is preliminary data.</text>
</comment>
<feature type="region of interest" description="Disordered" evidence="1">
    <location>
        <begin position="111"/>
        <end position="133"/>
    </location>
</feature>
<dbReference type="PANTHER" id="PTHR21860">
    <property type="entry name" value="TRANSCRIPTION INITIATION FACTOR IIIC TFIIIC , POLYPEPTIDE 6-RELATED"/>
    <property type="match status" value="1"/>
</dbReference>
<protein>
    <recommendedName>
        <fullName evidence="2">Transcription factor TFIIIC triple barrel domain-containing protein</fullName>
    </recommendedName>
</protein>
<dbReference type="Pfam" id="PF10419">
    <property type="entry name" value="TFIIIC_sub6"/>
    <property type="match status" value="1"/>
</dbReference>
<dbReference type="InterPro" id="IPR019481">
    <property type="entry name" value="TFIIIC_triple_barrel"/>
</dbReference>
<dbReference type="InterPro" id="IPR042771">
    <property type="entry name" value="GTF3C6-like"/>
</dbReference>
<dbReference type="Gene3D" id="2.60.40.4370">
    <property type="match status" value="1"/>
</dbReference>
<dbReference type="GO" id="GO:0006383">
    <property type="term" value="P:transcription by RNA polymerase III"/>
    <property type="evidence" value="ECO:0007669"/>
    <property type="project" value="InterPro"/>
</dbReference>
<dbReference type="GO" id="GO:0000127">
    <property type="term" value="C:transcription factor TFIIIC complex"/>
    <property type="evidence" value="ECO:0007669"/>
    <property type="project" value="TreeGrafter"/>
</dbReference>